<evidence type="ECO:0000256" key="1">
    <source>
        <dbReference type="SAM" id="SignalP"/>
    </source>
</evidence>
<organism evidence="2 3">
    <name type="scientific">Tamilnaduibacter salinus</name>
    <dbReference type="NCBI Taxonomy" id="1484056"/>
    <lineage>
        <taxon>Bacteria</taxon>
        <taxon>Pseudomonadati</taxon>
        <taxon>Pseudomonadota</taxon>
        <taxon>Gammaproteobacteria</taxon>
        <taxon>Pseudomonadales</taxon>
        <taxon>Marinobacteraceae</taxon>
        <taxon>Tamilnaduibacter</taxon>
    </lineage>
</organism>
<name>A0A2U1CU97_9GAMM</name>
<dbReference type="AlphaFoldDB" id="A0A2U1CU97"/>
<accession>A0A2U1CU97</accession>
<keyword evidence="1" id="KW-0732">Signal</keyword>
<evidence type="ECO:0000313" key="2">
    <source>
        <dbReference type="EMBL" id="PVY70421.1"/>
    </source>
</evidence>
<proteinExistence type="predicted"/>
<feature type="chain" id="PRO_5015614328" evidence="1">
    <location>
        <begin position="24"/>
        <end position="124"/>
    </location>
</feature>
<gene>
    <name evidence="2" type="ORF">C8D92_109174</name>
</gene>
<comment type="caution">
    <text evidence="2">The sequence shown here is derived from an EMBL/GenBank/DDBJ whole genome shotgun (WGS) entry which is preliminary data.</text>
</comment>
<reference evidence="2 3" key="1">
    <citation type="submission" date="2018-04" db="EMBL/GenBank/DDBJ databases">
        <title>Genomic Encyclopedia of Type Strains, Phase IV (KMG-IV): sequencing the most valuable type-strain genomes for metagenomic binning, comparative biology and taxonomic classification.</title>
        <authorList>
            <person name="Goeker M."/>
        </authorList>
    </citation>
    <scope>NUCLEOTIDE SEQUENCE [LARGE SCALE GENOMIC DNA]</scope>
    <source>
        <strain evidence="2 3">DSM 28688</strain>
    </source>
</reference>
<feature type="signal peptide" evidence="1">
    <location>
        <begin position="1"/>
        <end position="23"/>
    </location>
</feature>
<evidence type="ECO:0000313" key="3">
    <source>
        <dbReference type="Proteomes" id="UP000245887"/>
    </source>
</evidence>
<protein>
    <submittedName>
        <fullName evidence="2">Uncharacterized protein</fullName>
    </submittedName>
</protein>
<dbReference type="RefSeq" id="WP_116919713.1">
    <property type="nucleotide sequence ID" value="NZ_QEKQ01000009.1"/>
</dbReference>
<dbReference type="Proteomes" id="UP000245887">
    <property type="component" value="Unassembled WGS sequence"/>
</dbReference>
<dbReference type="EMBL" id="QEKQ01000009">
    <property type="protein sequence ID" value="PVY70421.1"/>
    <property type="molecule type" value="Genomic_DNA"/>
</dbReference>
<sequence length="124" mass="13232">MDNFMKKTVLAVLAFVGMGFVLAAGVHAQEAASLDGAGLKRVQQALESSSIEVVRNGAGQPVSIIAKPCNTCDPVRFLVSDSLSFHQGGERLNIEEAAQQSGWPGTVIHKTDSEMAEKVIFFAR</sequence>